<dbReference type="RefSeq" id="WP_255842037.1">
    <property type="nucleotide sequence ID" value="NZ_CP094358.1"/>
</dbReference>
<dbReference type="Gene3D" id="2.40.50.1020">
    <property type="entry name" value="LytTr DNA-binding domain"/>
    <property type="match status" value="1"/>
</dbReference>
<keyword evidence="1" id="KW-0597">Phosphoprotein</keyword>
<evidence type="ECO:0000259" key="2">
    <source>
        <dbReference type="PROSITE" id="PS50110"/>
    </source>
</evidence>
<dbReference type="SMART" id="SM00448">
    <property type="entry name" value="REC"/>
    <property type="match status" value="1"/>
</dbReference>
<dbReference type="Pfam" id="PF00072">
    <property type="entry name" value="Response_reg"/>
    <property type="match status" value="1"/>
</dbReference>
<dbReference type="PROSITE" id="PS50110">
    <property type="entry name" value="RESPONSE_REGULATORY"/>
    <property type="match status" value="1"/>
</dbReference>
<dbReference type="Gene3D" id="3.40.50.2300">
    <property type="match status" value="1"/>
</dbReference>
<evidence type="ECO:0000256" key="1">
    <source>
        <dbReference type="PROSITE-ProRule" id="PRU00169"/>
    </source>
</evidence>
<feature type="modified residue" description="4-aspartylphosphate" evidence="1">
    <location>
        <position position="55"/>
    </location>
</feature>
<organism evidence="4 5">
    <name type="scientific">Abyssalbus ytuae</name>
    <dbReference type="NCBI Taxonomy" id="2926907"/>
    <lineage>
        <taxon>Bacteria</taxon>
        <taxon>Pseudomonadati</taxon>
        <taxon>Bacteroidota</taxon>
        <taxon>Flavobacteriia</taxon>
        <taxon>Flavobacteriales</taxon>
        <taxon>Flavobacteriaceae</taxon>
        <taxon>Abyssalbus</taxon>
    </lineage>
</organism>
<dbReference type="GO" id="GO:0003677">
    <property type="term" value="F:DNA binding"/>
    <property type="evidence" value="ECO:0007669"/>
    <property type="project" value="UniProtKB-KW"/>
</dbReference>
<dbReference type="SUPFAM" id="SSF52172">
    <property type="entry name" value="CheY-like"/>
    <property type="match status" value="1"/>
</dbReference>
<dbReference type="PROSITE" id="PS50930">
    <property type="entry name" value="HTH_LYTTR"/>
    <property type="match status" value="1"/>
</dbReference>
<dbReference type="EMBL" id="CP094358">
    <property type="protein sequence ID" value="UOB16799.1"/>
    <property type="molecule type" value="Genomic_DNA"/>
</dbReference>
<evidence type="ECO:0000259" key="3">
    <source>
        <dbReference type="PROSITE" id="PS50930"/>
    </source>
</evidence>
<dbReference type="Pfam" id="PF04397">
    <property type="entry name" value="LytTR"/>
    <property type="match status" value="1"/>
</dbReference>
<gene>
    <name evidence="4" type="ORF">MQE35_13765</name>
</gene>
<dbReference type="PANTHER" id="PTHR37299:SF1">
    <property type="entry name" value="STAGE 0 SPORULATION PROTEIN A HOMOLOG"/>
    <property type="match status" value="1"/>
</dbReference>
<sequence length="242" mass="28116">MIIKCIIIDDEPLAIEIIESFLEEFKNIQLVNTFKNPVEALMTLEQEDIDVIFLDINMPRMNGLEFLKSLHEYPQIIITTAYKEYALESYELEVLDYLVKPISFKRFLKSINKLTARLLSLKKNDFAHELTQPAHIFLKVDKKLMKILLSEIIFIESLKDYIKVHTFEGNFMSHKSLSSISEELPSENFIRVHKSYTIAIDKVKSIEGNLLDLGGKKIPIGRNYILHTKQQILKNQSNLSKE</sequence>
<keyword evidence="4" id="KW-0238">DNA-binding</keyword>
<proteinExistence type="predicted"/>
<protein>
    <submittedName>
        <fullName evidence="4">LytTR family DNA-binding domain-containing protein</fullName>
    </submittedName>
</protein>
<dbReference type="KEGG" id="fbm:MQE35_13765"/>
<dbReference type="InterPro" id="IPR007492">
    <property type="entry name" value="LytTR_DNA-bd_dom"/>
</dbReference>
<dbReference type="SMART" id="SM00850">
    <property type="entry name" value="LytTR"/>
    <property type="match status" value="1"/>
</dbReference>
<dbReference type="InterPro" id="IPR011006">
    <property type="entry name" value="CheY-like_superfamily"/>
</dbReference>
<dbReference type="GO" id="GO:0000156">
    <property type="term" value="F:phosphorelay response regulator activity"/>
    <property type="evidence" value="ECO:0007669"/>
    <property type="project" value="InterPro"/>
</dbReference>
<dbReference type="Proteomes" id="UP000831290">
    <property type="component" value="Chromosome"/>
</dbReference>
<dbReference type="PANTHER" id="PTHR37299">
    <property type="entry name" value="TRANSCRIPTIONAL REGULATOR-RELATED"/>
    <property type="match status" value="1"/>
</dbReference>
<evidence type="ECO:0000313" key="4">
    <source>
        <dbReference type="EMBL" id="UOB16799.1"/>
    </source>
</evidence>
<dbReference type="AlphaFoldDB" id="A0A9E6ZJM2"/>
<feature type="domain" description="HTH LytTR-type" evidence="3">
    <location>
        <begin position="136"/>
        <end position="234"/>
    </location>
</feature>
<name>A0A9E6ZJM2_9FLAO</name>
<reference evidence="4" key="1">
    <citation type="submission" date="2022-03" db="EMBL/GenBank/DDBJ databases">
        <title>Description of Abyssus ytuae gen. nov., sp. nov., a novel member of the family Flavobacteriaceae isolated from the sediment of Mariana Trench.</title>
        <authorList>
            <person name="Zhang J."/>
            <person name="Xu X."/>
        </authorList>
    </citation>
    <scope>NUCLEOTIDE SEQUENCE</scope>
    <source>
        <strain evidence="4">MT3330</strain>
    </source>
</reference>
<dbReference type="InterPro" id="IPR001789">
    <property type="entry name" value="Sig_transdc_resp-reg_receiver"/>
</dbReference>
<accession>A0A9E6ZJM2</accession>
<keyword evidence="5" id="KW-1185">Reference proteome</keyword>
<evidence type="ECO:0000313" key="5">
    <source>
        <dbReference type="Proteomes" id="UP000831290"/>
    </source>
</evidence>
<dbReference type="InterPro" id="IPR046947">
    <property type="entry name" value="LytR-like"/>
</dbReference>
<feature type="domain" description="Response regulatory" evidence="2">
    <location>
        <begin position="4"/>
        <end position="115"/>
    </location>
</feature>